<proteinExistence type="inferred from homology"/>
<organism evidence="3 4">
    <name type="scientific">Rhinolophus ferrumequinum</name>
    <name type="common">Greater horseshoe bat</name>
    <dbReference type="NCBI Taxonomy" id="59479"/>
    <lineage>
        <taxon>Eukaryota</taxon>
        <taxon>Metazoa</taxon>
        <taxon>Chordata</taxon>
        <taxon>Craniata</taxon>
        <taxon>Vertebrata</taxon>
        <taxon>Euteleostomi</taxon>
        <taxon>Mammalia</taxon>
        <taxon>Eutheria</taxon>
        <taxon>Laurasiatheria</taxon>
        <taxon>Chiroptera</taxon>
        <taxon>Yinpterochiroptera</taxon>
        <taxon>Rhinolophoidea</taxon>
        <taxon>Rhinolophidae</taxon>
        <taxon>Rhinolophinae</taxon>
        <taxon>Rhinolophus</taxon>
    </lineage>
</organism>
<feature type="compositionally biased region" description="Basic residues" evidence="2">
    <location>
        <begin position="177"/>
        <end position="188"/>
    </location>
</feature>
<evidence type="ECO:0000313" key="3">
    <source>
        <dbReference type="EMBL" id="KAF6321278.1"/>
    </source>
</evidence>
<dbReference type="InterPro" id="IPR047113">
    <property type="entry name" value="PA2G4/ARX1"/>
</dbReference>
<comment type="caution">
    <text evidence="3">The sequence shown here is derived from an EMBL/GenBank/DDBJ whole genome shotgun (WGS) entry which is preliminary data.</text>
</comment>
<dbReference type="InterPro" id="IPR036390">
    <property type="entry name" value="WH_DNA-bd_sf"/>
</dbReference>
<protein>
    <recommendedName>
        <fullName evidence="5">Proliferation-associated 2G4</fullName>
    </recommendedName>
</protein>
<dbReference type="PANTHER" id="PTHR10804">
    <property type="entry name" value="PROTEASE FAMILY M24 METHIONYL AMINOPEPTIDASE, AMINOPEPTIDASE P"/>
    <property type="match status" value="1"/>
</dbReference>
<evidence type="ECO:0000313" key="4">
    <source>
        <dbReference type="Proteomes" id="UP000585614"/>
    </source>
</evidence>
<dbReference type="FunFam" id="1.10.10.10:FF:000029">
    <property type="entry name" value="Proliferation-associated 2G4, a"/>
    <property type="match status" value="1"/>
</dbReference>
<dbReference type="AlphaFoldDB" id="A0A7J7V898"/>
<name>A0A7J7V898_RHIFE</name>
<dbReference type="EMBL" id="JACAGC010000014">
    <property type="protein sequence ID" value="KAF6321278.1"/>
    <property type="molecule type" value="Genomic_DNA"/>
</dbReference>
<feature type="region of interest" description="Disordered" evidence="2">
    <location>
        <begin position="171"/>
        <end position="198"/>
    </location>
</feature>
<evidence type="ECO:0008006" key="5">
    <source>
        <dbReference type="Google" id="ProtNLM"/>
    </source>
</evidence>
<dbReference type="PANTHER" id="PTHR10804:SF11">
    <property type="entry name" value="PROLIFERATION-ASSOCIATED PROTEIN 2G4"/>
    <property type="match status" value="1"/>
</dbReference>
<sequence length="198" mass="22740">MLSHRLKQHVIDGEKTIIQNPRDQQKKDHEKAEFEVHEVYAVDVLVSSGEGKAKDAGQRTTIYIRDPSKQYGLKMKTSCAFFSDVKRCFDAMPFTLRAFEDEKKAQMRVVECAKHELRQPFNVLYEKEGEFVAQFKLTALLMQITSGPSALDLYKSEIKVQDAELKALLQSTASSKTQKKKKKRKLPRLQRMPPVGKH</sequence>
<dbReference type="InterPro" id="IPR036005">
    <property type="entry name" value="Creatinase/aminopeptidase-like"/>
</dbReference>
<accession>A0A7J7V898</accession>
<evidence type="ECO:0000256" key="2">
    <source>
        <dbReference type="SAM" id="MobiDB-lite"/>
    </source>
</evidence>
<dbReference type="InterPro" id="IPR036388">
    <property type="entry name" value="WH-like_DNA-bd_sf"/>
</dbReference>
<dbReference type="Gene3D" id="3.90.230.10">
    <property type="entry name" value="Creatinase/methionine aminopeptidase superfamily"/>
    <property type="match status" value="1"/>
</dbReference>
<dbReference type="Gene3D" id="1.10.10.10">
    <property type="entry name" value="Winged helix-like DNA-binding domain superfamily/Winged helix DNA-binding domain"/>
    <property type="match status" value="1"/>
</dbReference>
<dbReference type="SUPFAM" id="SSF46785">
    <property type="entry name" value="Winged helix' DNA-binding domain"/>
    <property type="match status" value="1"/>
</dbReference>
<dbReference type="Proteomes" id="UP000585614">
    <property type="component" value="Unassembled WGS sequence"/>
</dbReference>
<feature type="compositionally biased region" description="Low complexity" evidence="2">
    <location>
        <begin position="189"/>
        <end position="198"/>
    </location>
</feature>
<evidence type="ECO:0000256" key="1">
    <source>
        <dbReference type="ARBA" id="ARBA00007319"/>
    </source>
</evidence>
<comment type="similarity">
    <text evidence="1">Belongs to the peptidase M24 family.</text>
</comment>
<gene>
    <name evidence="3" type="ORF">mRhiFer1_008415</name>
</gene>
<reference evidence="3 4" key="1">
    <citation type="journal article" date="2020" name="Nature">
        <title>Six reference-quality genomes reveal evolution of bat adaptations.</title>
        <authorList>
            <person name="Jebb D."/>
            <person name="Huang Z."/>
            <person name="Pippel M."/>
            <person name="Hughes G.M."/>
            <person name="Lavrichenko K."/>
            <person name="Devanna P."/>
            <person name="Winkler S."/>
            <person name="Jermiin L.S."/>
            <person name="Skirmuntt E.C."/>
            <person name="Katzourakis A."/>
            <person name="Burkitt-Gray L."/>
            <person name="Ray D.A."/>
            <person name="Sullivan K.A.M."/>
            <person name="Roscito J.G."/>
            <person name="Kirilenko B.M."/>
            <person name="Davalos L.M."/>
            <person name="Corthals A.P."/>
            <person name="Power M.L."/>
            <person name="Jones G."/>
            <person name="Ransome R.D."/>
            <person name="Dechmann D.K.N."/>
            <person name="Locatelli A.G."/>
            <person name="Puechmaille S.J."/>
            <person name="Fedrigo O."/>
            <person name="Jarvis E.D."/>
            <person name="Hiller M."/>
            <person name="Vernes S.C."/>
            <person name="Myers E.W."/>
            <person name="Teeling E.C."/>
        </authorList>
    </citation>
    <scope>NUCLEOTIDE SEQUENCE [LARGE SCALE GENOMIC DNA]</scope>
    <source>
        <strain evidence="3">MRhiFer1</strain>
        <tissue evidence="3">Lung</tissue>
    </source>
</reference>